<accession>A0ABQ9YZY0</accession>
<keyword evidence="4 12" id="KW-0863">Zinc-finger</keyword>
<comment type="similarity">
    <text evidence="2">Belongs to the THAP1 family.</text>
</comment>
<dbReference type="SMART" id="SM00692">
    <property type="entry name" value="DM3"/>
    <property type="match status" value="1"/>
</dbReference>
<dbReference type="InterPro" id="IPR026516">
    <property type="entry name" value="THAP1/10"/>
</dbReference>
<gene>
    <name evidence="14" type="ORF">OUZ56_011347</name>
</gene>
<dbReference type="PANTHER" id="PTHR46600:SF1">
    <property type="entry name" value="THAP DOMAIN-CONTAINING PROTEIN 1"/>
    <property type="match status" value="1"/>
</dbReference>
<keyword evidence="9" id="KW-0804">Transcription</keyword>
<evidence type="ECO:0000256" key="2">
    <source>
        <dbReference type="ARBA" id="ARBA00006177"/>
    </source>
</evidence>
<proteinExistence type="inferred from homology"/>
<evidence type="ECO:0000256" key="6">
    <source>
        <dbReference type="ARBA" id="ARBA00023015"/>
    </source>
</evidence>
<dbReference type="Proteomes" id="UP001234178">
    <property type="component" value="Unassembled WGS sequence"/>
</dbReference>
<keyword evidence="10" id="KW-0539">Nucleus</keyword>
<keyword evidence="7" id="KW-0175">Coiled coil</keyword>
<dbReference type="PANTHER" id="PTHR46600">
    <property type="entry name" value="THAP DOMAIN-CONTAINING"/>
    <property type="match status" value="1"/>
</dbReference>
<evidence type="ECO:0000259" key="13">
    <source>
        <dbReference type="PROSITE" id="PS50950"/>
    </source>
</evidence>
<dbReference type="EMBL" id="JAOYFB010000002">
    <property type="protein sequence ID" value="KAK4006192.1"/>
    <property type="molecule type" value="Genomic_DNA"/>
</dbReference>
<name>A0ABQ9YZY0_9CRUS</name>
<evidence type="ECO:0000256" key="12">
    <source>
        <dbReference type="PROSITE-ProRule" id="PRU00309"/>
    </source>
</evidence>
<dbReference type="SUPFAM" id="SSF57716">
    <property type="entry name" value="Glucocorticoid receptor-like (DNA-binding domain)"/>
    <property type="match status" value="1"/>
</dbReference>
<dbReference type="Gene3D" id="6.20.210.20">
    <property type="entry name" value="THAP domain"/>
    <property type="match status" value="1"/>
</dbReference>
<dbReference type="Pfam" id="PF05485">
    <property type="entry name" value="THAP"/>
    <property type="match status" value="1"/>
</dbReference>
<dbReference type="PROSITE" id="PS50950">
    <property type="entry name" value="ZF_THAP"/>
    <property type="match status" value="1"/>
</dbReference>
<evidence type="ECO:0000256" key="7">
    <source>
        <dbReference type="ARBA" id="ARBA00023054"/>
    </source>
</evidence>
<keyword evidence="3" id="KW-0479">Metal-binding</keyword>
<sequence>MVRTCAAPGCRTGYPLKKGEANQVRPKRALFAAPKDQELLKKWQHNLPRKELKLSNSSYVCELHFLQEDIQNSYFGLCNGVPSDVIALQTVNKHLRPVAVPVLWPGCPDYLSKKEKPKRKPPKERVLPSPEATIFDNEEVGSGDIDFSEITLDPFLVADPDLTIINRECRVCRVCPPEWIEVEKAESLERKKRVVCEMLLNPTTEVPFVMKAISVDFNLKSVSFFMLGKLLPGPSNPVPFETVSDINAILDSFHKKKVP</sequence>
<feature type="domain" description="THAP-type" evidence="13">
    <location>
        <begin position="1"/>
        <end position="104"/>
    </location>
</feature>
<reference evidence="14 15" key="1">
    <citation type="journal article" date="2023" name="Nucleic Acids Res.">
        <title>The hologenome of Daphnia magna reveals possible DNA methylation and microbiome-mediated evolution of the host genome.</title>
        <authorList>
            <person name="Chaturvedi A."/>
            <person name="Li X."/>
            <person name="Dhandapani V."/>
            <person name="Marshall H."/>
            <person name="Kissane S."/>
            <person name="Cuenca-Cambronero M."/>
            <person name="Asole G."/>
            <person name="Calvet F."/>
            <person name="Ruiz-Romero M."/>
            <person name="Marangio P."/>
            <person name="Guigo R."/>
            <person name="Rago D."/>
            <person name="Mirbahai L."/>
            <person name="Eastwood N."/>
            <person name="Colbourne J.K."/>
            <person name="Zhou J."/>
            <person name="Mallon E."/>
            <person name="Orsini L."/>
        </authorList>
    </citation>
    <scope>NUCLEOTIDE SEQUENCE [LARGE SCALE GENOMIC DNA]</scope>
    <source>
        <strain evidence="14">LRV0_1</strain>
    </source>
</reference>
<protein>
    <recommendedName>
        <fullName evidence="13">THAP-type domain-containing protein</fullName>
    </recommendedName>
</protein>
<evidence type="ECO:0000256" key="3">
    <source>
        <dbReference type="ARBA" id="ARBA00022723"/>
    </source>
</evidence>
<keyword evidence="5" id="KW-0862">Zinc</keyword>
<organism evidence="14 15">
    <name type="scientific">Daphnia magna</name>
    <dbReference type="NCBI Taxonomy" id="35525"/>
    <lineage>
        <taxon>Eukaryota</taxon>
        <taxon>Metazoa</taxon>
        <taxon>Ecdysozoa</taxon>
        <taxon>Arthropoda</taxon>
        <taxon>Crustacea</taxon>
        <taxon>Branchiopoda</taxon>
        <taxon>Diplostraca</taxon>
        <taxon>Cladocera</taxon>
        <taxon>Anomopoda</taxon>
        <taxon>Daphniidae</taxon>
        <taxon>Daphnia</taxon>
    </lineage>
</organism>
<evidence type="ECO:0000256" key="9">
    <source>
        <dbReference type="ARBA" id="ARBA00023163"/>
    </source>
</evidence>
<dbReference type="SMART" id="SM00980">
    <property type="entry name" value="THAP"/>
    <property type="match status" value="1"/>
</dbReference>
<dbReference type="InterPro" id="IPR006612">
    <property type="entry name" value="THAP_Znf"/>
</dbReference>
<evidence type="ECO:0000256" key="5">
    <source>
        <dbReference type="ARBA" id="ARBA00022833"/>
    </source>
</evidence>
<keyword evidence="15" id="KW-1185">Reference proteome</keyword>
<keyword evidence="11" id="KW-0131">Cell cycle</keyword>
<evidence type="ECO:0000256" key="11">
    <source>
        <dbReference type="ARBA" id="ARBA00023306"/>
    </source>
</evidence>
<evidence type="ECO:0000256" key="4">
    <source>
        <dbReference type="ARBA" id="ARBA00022771"/>
    </source>
</evidence>
<evidence type="ECO:0000313" key="14">
    <source>
        <dbReference type="EMBL" id="KAK4006192.1"/>
    </source>
</evidence>
<evidence type="ECO:0000256" key="8">
    <source>
        <dbReference type="ARBA" id="ARBA00023125"/>
    </source>
</evidence>
<comment type="caution">
    <text evidence="14">The sequence shown here is derived from an EMBL/GenBank/DDBJ whole genome shotgun (WGS) entry which is preliminary data.</text>
</comment>
<comment type="subcellular location">
    <subcellularLocation>
        <location evidence="1">Nucleus</location>
        <location evidence="1">Nucleoplasm</location>
    </subcellularLocation>
</comment>
<keyword evidence="6" id="KW-0805">Transcription regulation</keyword>
<keyword evidence="8 12" id="KW-0238">DNA-binding</keyword>
<evidence type="ECO:0000313" key="15">
    <source>
        <dbReference type="Proteomes" id="UP001234178"/>
    </source>
</evidence>
<dbReference type="InterPro" id="IPR038441">
    <property type="entry name" value="THAP_Znf_sf"/>
</dbReference>
<evidence type="ECO:0000256" key="10">
    <source>
        <dbReference type="ARBA" id="ARBA00023242"/>
    </source>
</evidence>
<evidence type="ECO:0000256" key="1">
    <source>
        <dbReference type="ARBA" id="ARBA00004642"/>
    </source>
</evidence>